<dbReference type="VEuPathDB" id="FungiDB:I7I53_01206"/>
<evidence type="ECO:0000256" key="6">
    <source>
        <dbReference type="ARBA" id="ARBA00019973"/>
    </source>
</evidence>
<feature type="domain" description="Protein kinase" evidence="12">
    <location>
        <begin position="51"/>
        <end position="335"/>
    </location>
</feature>
<dbReference type="Proteomes" id="UP000663419">
    <property type="component" value="Chromosome 3"/>
</dbReference>
<dbReference type="GO" id="GO:0004674">
    <property type="term" value="F:protein serine/threonine kinase activity"/>
    <property type="evidence" value="ECO:0007669"/>
    <property type="project" value="UniProtKB-EC"/>
</dbReference>
<comment type="function">
    <text evidence="1">Component of the EKC/KEOPS complex that is required for the formation of a threonylcarbamoyl group on adenosine at position 37 (t(6)A37) in tRNAs that read codons beginning with adenine. The complex is probably involved in the transfer of the threonylcarbamoyl moiety of threonylcarbamoyl-AMP (TC-AMP) to the N6 group of A37. BUD32 has ATPase activity in the context of the EKC/KEOPS complex and likely plays a supporting role to the catalytic subunit KAE1. The EKC/KEOPS complex also promotes both telomere uncapping and telomere elongation. The complex is required for efficient recruitment of transcriptional coactivators.</text>
</comment>
<evidence type="ECO:0000256" key="9">
    <source>
        <dbReference type="ARBA" id="ARBA00033194"/>
    </source>
</evidence>
<comment type="subcellular location">
    <subcellularLocation>
        <location evidence="2">Chromosome</location>
        <location evidence="2">Telomere</location>
    </subcellularLocation>
</comment>
<protein>
    <recommendedName>
        <fullName evidence="6">EKC/KEOPS complex subunit BUD32</fullName>
        <ecNumber evidence="4">2.7.11.1</ecNumber>
    </recommendedName>
    <alternativeName>
        <fullName evidence="8 9">Atypical Serine/threonine protein kinase BUD32</fullName>
    </alternativeName>
    <alternativeName>
        <fullName evidence="5">EKC/KEOPS complex subunit bud32</fullName>
    </alternativeName>
</protein>
<dbReference type="EMBL" id="CP069104">
    <property type="protein sequence ID" value="QSS53826.1"/>
    <property type="molecule type" value="Genomic_DNA"/>
</dbReference>
<dbReference type="EMBL" id="DS990640">
    <property type="protein sequence ID" value="EGC47662.1"/>
    <property type="molecule type" value="Genomic_DNA"/>
</dbReference>
<dbReference type="InterPro" id="IPR008266">
    <property type="entry name" value="Tyr_kinase_AS"/>
</dbReference>
<comment type="catalytic activity">
    <reaction evidence="11">
        <text>L-seryl-[protein] + ATP = O-phospho-L-seryl-[protein] + ADP + H(+)</text>
        <dbReference type="Rhea" id="RHEA:17989"/>
        <dbReference type="Rhea" id="RHEA-COMP:9863"/>
        <dbReference type="Rhea" id="RHEA-COMP:11604"/>
        <dbReference type="ChEBI" id="CHEBI:15378"/>
        <dbReference type="ChEBI" id="CHEBI:29999"/>
        <dbReference type="ChEBI" id="CHEBI:30616"/>
        <dbReference type="ChEBI" id="CHEBI:83421"/>
        <dbReference type="ChEBI" id="CHEBI:456216"/>
        <dbReference type="EC" id="2.7.11.1"/>
    </reaction>
</comment>
<dbReference type="Proteomes" id="UP000008142">
    <property type="component" value="Unassembled WGS sequence"/>
</dbReference>
<organism evidence="15">
    <name type="scientific">Ajellomyces capsulatus (strain H88)</name>
    <name type="common">Darling's disease fungus</name>
    <name type="synonym">Histoplasma capsulatum</name>
    <dbReference type="NCBI Taxonomy" id="544711"/>
    <lineage>
        <taxon>Eukaryota</taxon>
        <taxon>Fungi</taxon>
        <taxon>Dikarya</taxon>
        <taxon>Ascomycota</taxon>
        <taxon>Pezizomycotina</taxon>
        <taxon>Eurotiomycetes</taxon>
        <taxon>Eurotiomycetidae</taxon>
        <taxon>Onygenales</taxon>
        <taxon>Ajellomycetaceae</taxon>
        <taxon>Histoplasma</taxon>
    </lineage>
</organism>
<dbReference type="SUPFAM" id="SSF56112">
    <property type="entry name" value="Protein kinase-like (PK-like)"/>
    <property type="match status" value="1"/>
</dbReference>
<dbReference type="EC" id="2.7.11.1" evidence="4"/>
<dbReference type="Pfam" id="PF00069">
    <property type="entry name" value="Pkinase"/>
    <property type="match status" value="1"/>
</dbReference>
<accession>F0UNV8</accession>
<keyword evidence="7" id="KW-0158">Chromosome</keyword>
<dbReference type="PROSITE" id="PS50011">
    <property type="entry name" value="PROTEIN_KINASE_DOM"/>
    <property type="match status" value="1"/>
</dbReference>
<evidence type="ECO:0000256" key="8">
    <source>
        <dbReference type="ARBA" id="ARBA00030980"/>
    </source>
</evidence>
<dbReference type="OMA" id="CYTYWYE"/>
<evidence type="ECO:0000313" key="13">
    <source>
        <dbReference type="EMBL" id="EGC47662.1"/>
    </source>
</evidence>
<comment type="catalytic activity">
    <reaction evidence="10">
        <text>L-threonyl-[protein] + ATP = O-phospho-L-threonyl-[protein] + ADP + H(+)</text>
        <dbReference type="Rhea" id="RHEA:46608"/>
        <dbReference type="Rhea" id="RHEA-COMP:11060"/>
        <dbReference type="Rhea" id="RHEA-COMP:11605"/>
        <dbReference type="ChEBI" id="CHEBI:15378"/>
        <dbReference type="ChEBI" id="CHEBI:30013"/>
        <dbReference type="ChEBI" id="CHEBI:30616"/>
        <dbReference type="ChEBI" id="CHEBI:61977"/>
        <dbReference type="ChEBI" id="CHEBI:456216"/>
        <dbReference type="EC" id="2.7.11.1"/>
    </reaction>
</comment>
<name>F0UNV8_AJEC8</name>
<dbReference type="InterPro" id="IPR000719">
    <property type="entry name" value="Prot_kinase_dom"/>
</dbReference>
<dbReference type="InterPro" id="IPR050167">
    <property type="entry name" value="Ser_Thr_protein_kinase"/>
</dbReference>
<dbReference type="STRING" id="544711.F0UNV8"/>
<keyword evidence="7" id="KW-0779">Telomere</keyword>
<comment type="subunit">
    <text evidence="3">Component of the EKC/KEOPS complex composed of at least BUD32, CGI121, GON7, KAE1 and PCC1; the whole complex dimerizes.</text>
</comment>
<evidence type="ECO:0000256" key="2">
    <source>
        <dbReference type="ARBA" id="ARBA00004574"/>
    </source>
</evidence>
<evidence type="ECO:0000256" key="3">
    <source>
        <dbReference type="ARBA" id="ARBA00011534"/>
    </source>
</evidence>
<evidence type="ECO:0000313" key="15">
    <source>
        <dbReference type="Proteomes" id="UP000008142"/>
    </source>
</evidence>
<evidence type="ECO:0000256" key="4">
    <source>
        <dbReference type="ARBA" id="ARBA00012513"/>
    </source>
</evidence>
<sequence>MSQITPEDTFTQKVRLLRADYQRKRDRSNLVPPAGRPVIDLKVDMVDGVLYYTYWYEGEARRGQCIRLAAIPSTLSGDILRLEQNLPPLEGDYEVVGDQLRPLEHAPLPPELDDDSEDLSALLALLPVVKVDTNKHFTKKGKYKSEIQNLLKCQGRSCPGAPKSNHIIQLLGKSSEDELVFEKFRARYTLALVYTLAVYKSWILQLISGLKCLHSLGIVHRDLRIDNLVFSSDGSRLLICDLESRWGNHLAPEISHEPVLEAGWTEKSDIYDLGYVIKGMIYGNVPITHQVEWHVPEPLDAIVDACTHDVPEERPSLDDLYAMVNEIDLNTKTHA</sequence>
<proteinExistence type="predicted"/>
<dbReference type="InterPro" id="IPR011009">
    <property type="entry name" value="Kinase-like_dom_sf"/>
</dbReference>
<evidence type="ECO:0000259" key="12">
    <source>
        <dbReference type="PROSITE" id="PS50011"/>
    </source>
</evidence>
<evidence type="ECO:0000256" key="10">
    <source>
        <dbReference type="ARBA" id="ARBA00047899"/>
    </source>
</evidence>
<dbReference type="SMART" id="SM00220">
    <property type="entry name" value="S_TKc"/>
    <property type="match status" value="1"/>
</dbReference>
<gene>
    <name evidence="13" type="ORF">HCEG_06877</name>
    <name evidence="14" type="ORF">I7I53_01206</name>
</gene>
<dbReference type="HOGENOM" id="CLU_066903_1_0_1"/>
<evidence type="ECO:0000256" key="1">
    <source>
        <dbReference type="ARBA" id="ARBA00003747"/>
    </source>
</evidence>
<dbReference type="GO" id="GO:0005524">
    <property type="term" value="F:ATP binding"/>
    <property type="evidence" value="ECO:0007669"/>
    <property type="project" value="InterPro"/>
</dbReference>
<evidence type="ECO:0000256" key="7">
    <source>
        <dbReference type="ARBA" id="ARBA00022895"/>
    </source>
</evidence>
<reference evidence="14" key="2">
    <citation type="submission" date="2021-01" db="EMBL/GenBank/DDBJ databases">
        <title>Chromosome-level genome assembly of a human fungal pathogen reveals clustering of transcriptionally co-regulated genes.</title>
        <authorList>
            <person name="Voorhies M."/>
            <person name="Cohen S."/>
            <person name="Shea T.P."/>
            <person name="Petrus S."/>
            <person name="Munoz J.F."/>
            <person name="Poplawski S."/>
            <person name="Goldman W.E."/>
            <person name="Michael T."/>
            <person name="Cuomo C.A."/>
            <person name="Sil A."/>
            <person name="Beyhan S."/>
        </authorList>
    </citation>
    <scope>NUCLEOTIDE SEQUENCE</scope>
    <source>
        <strain evidence="14">H88</strain>
    </source>
</reference>
<evidence type="ECO:0000256" key="11">
    <source>
        <dbReference type="ARBA" id="ARBA00048679"/>
    </source>
</evidence>
<evidence type="ECO:0000256" key="5">
    <source>
        <dbReference type="ARBA" id="ARBA00013948"/>
    </source>
</evidence>
<dbReference type="PROSITE" id="PS00109">
    <property type="entry name" value="PROTEIN_KINASE_TYR"/>
    <property type="match status" value="1"/>
</dbReference>
<evidence type="ECO:0000313" key="14">
    <source>
        <dbReference type="EMBL" id="QSS53826.1"/>
    </source>
</evidence>
<dbReference type="Gene3D" id="1.10.510.10">
    <property type="entry name" value="Transferase(Phosphotransferase) domain 1"/>
    <property type="match status" value="1"/>
</dbReference>
<dbReference type="PANTHER" id="PTHR23257">
    <property type="entry name" value="SERINE-THREONINE PROTEIN KINASE"/>
    <property type="match status" value="1"/>
</dbReference>
<reference evidence="15" key="1">
    <citation type="submission" date="2008-07" db="EMBL/GenBank/DDBJ databases">
        <title>Annotation of Ajellomyces capsulatus strain H88.</title>
        <authorList>
            <person name="Champion M."/>
            <person name="Cuomo C."/>
            <person name="Ma L.-J."/>
            <person name="Henn M.R."/>
            <person name="Sil A."/>
            <person name="Goldman B."/>
            <person name="Young S.K."/>
            <person name="Kodira C.D."/>
            <person name="Zeng Q."/>
            <person name="Koehrsen M."/>
            <person name="Alvarado L."/>
            <person name="Berlin A."/>
            <person name="Borenstein D."/>
            <person name="Chen Z."/>
            <person name="Engels R."/>
            <person name="Freedman E."/>
            <person name="Gellesch M."/>
            <person name="Goldberg J."/>
            <person name="Griggs A."/>
            <person name="Gujja S."/>
            <person name="Heiman D."/>
            <person name="Hepburn T."/>
            <person name="Howarth C."/>
            <person name="Jen D."/>
            <person name="Larson L."/>
            <person name="Lewis B."/>
            <person name="Mehta T."/>
            <person name="Park D."/>
            <person name="Pearson M."/>
            <person name="Roberts A."/>
            <person name="Saif S."/>
            <person name="Shea T."/>
            <person name="Shenoy N."/>
            <person name="Sisk P."/>
            <person name="Stolte C."/>
            <person name="Sykes S."/>
            <person name="Walk T."/>
            <person name="White J."/>
            <person name="Yandava C."/>
            <person name="Klein B."/>
            <person name="McEwen J.G."/>
            <person name="Puccia R."/>
            <person name="Goldman G.H."/>
            <person name="Felipe M.S."/>
            <person name="Nino-Vega G."/>
            <person name="San-Blas G."/>
            <person name="Taylor J."/>
            <person name="Mendoza L."/>
            <person name="Galagan J."/>
            <person name="Nusbaum C."/>
            <person name="Birren B."/>
        </authorList>
    </citation>
    <scope>NUCLEOTIDE SEQUENCE [LARGE SCALE GENOMIC DNA]</scope>
    <source>
        <strain evidence="15">H88</strain>
    </source>
</reference>
<dbReference type="AlphaFoldDB" id="F0UNV8"/>
<dbReference type="GO" id="GO:0000781">
    <property type="term" value="C:chromosome, telomeric region"/>
    <property type="evidence" value="ECO:0007669"/>
    <property type="project" value="UniProtKB-SubCell"/>
</dbReference>
<dbReference type="OrthoDB" id="1668230at2759"/>